<keyword evidence="3" id="KW-0689">Ribosomal protein</keyword>
<dbReference type="Pfam" id="PF14520">
    <property type="entry name" value="HHH_5"/>
    <property type="match status" value="1"/>
</dbReference>
<feature type="region of interest" description="Disordered" evidence="2">
    <location>
        <begin position="1"/>
        <end position="21"/>
    </location>
</feature>
<dbReference type="Pfam" id="PF05597">
    <property type="entry name" value="Phasin"/>
    <property type="match status" value="1"/>
</dbReference>
<organism evidence="3 4">
    <name type="scientific">Hyphomonas oceanitis SCH89</name>
    <dbReference type="NCBI Taxonomy" id="1280953"/>
    <lineage>
        <taxon>Bacteria</taxon>
        <taxon>Pseudomonadati</taxon>
        <taxon>Pseudomonadota</taxon>
        <taxon>Alphaproteobacteria</taxon>
        <taxon>Hyphomonadales</taxon>
        <taxon>Hyphomonadaceae</taxon>
        <taxon>Hyphomonas</taxon>
    </lineage>
</organism>
<keyword evidence="4" id="KW-1185">Reference proteome</keyword>
<sequence length="288" mass="30595">MAKSKSKEKSKSRTKAEKIGKNIEANSTDMAHKIWLAGVGAYGKAYDSALAGANVLNTQSAEVFEDLVKRGTEIESDVRARLSGDERVLKAGQQMAKAAATAREFQVQARDQFEARMDRMRDLLGVKGLGTKGEKIHKKLDKLEDEVSDLTSKAKSAAGDVNLKARLARLTAEIEAVAGETGAEVAKTAKKAAKKTSAAVKEAVATKPAEPKAAAPKAKDKAIGSDDLSKITGVGPALLKKLAKEGITSFAQIAALTKAEVAALDEKISARGRITRDNWVKQAKALKK</sequence>
<dbReference type="EMBL" id="ARYL01000018">
    <property type="protein sequence ID" value="KDA02007.1"/>
    <property type="molecule type" value="Genomic_DNA"/>
</dbReference>
<dbReference type="InterPro" id="IPR008769">
    <property type="entry name" value="PhaF_PhaI"/>
</dbReference>
<evidence type="ECO:0000313" key="4">
    <source>
        <dbReference type="Proteomes" id="UP000024942"/>
    </source>
</evidence>
<dbReference type="PATRIC" id="fig|1280953.3.peg.2498"/>
<dbReference type="eggNOG" id="COG3743">
    <property type="taxonomic scope" value="Bacteria"/>
</dbReference>
<dbReference type="Gene3D" id="1.10.150.20">
    <property type="entry name" value="5' to 3' exonuclease, C-terminal subdomain"/>
    <property type="match status" value="1"/>
</dbReference>
<dbReference type="AlphaFoldDB" id="A0A059G591"/>
<keyword evidence="3" id="KW-0687">Ribonucleoprotein</keyword>
<feature type="coiled-coil region" evidence="1">
    <location>
        <begin position="133"/>
        <end position="160"/>
    </location>
</feature>
<evidence type="ECO:0000256" key="2">
    <source>
        <dbReference type="SAM" id="MobiDB-lite"/>
    </source>
</evidence>
<evidence type="ECO:0000313" key="3">
    <source>
        <dbReference type="EMBL" id="KDA02007.1"/>
    </source>
</evidence>
<reference evidence="3 4" key="1">
    <citation type="journal article" date="2014" name="Antonie Van Leeuwenhoek">
        <title>Hyphomonas beringensis sp. nov. and Hyphomonas chukchiensis sp. nov., isolated from surface seawater of the Bering Sea and Chukchi Sea.</title>
        <authorList>
            <person name="Li C."/>
            <person name="Lai Q."/>
            <person name="Li G."/>
            <person name="Dong C."/>
            <person name="Wang J."/>
            <person name="Liao Y."/>
            <person name="Shao Z."/>
        </authorList>
    </citation>
    <scope>NUCLEOTIDE SEQUENCE [LARGE SCALE GENOMIC DNA]</scope>
    <source>
        <strain evidence="3 4">SCH89</strain>
    </source>
</reference>
<dbReference type="STRING" id="1280953.HOC_12398"/>
<protein>
    <submittedName>
        <fullName evidence="3">50S ribosomal protein L21</fullName>
    </submittedName>
</protein>
<dbReference type="RefSeq" id="WP_051624827.1">
    <property type="nucleotide sequence ID" value="NZ_ARYL01000018.1"/>
</dbReference>
<gene>
    <name evidence="3" type="ORF">HOC_12398</name>
</gene>
<comment type="caution">
    <text evidence="3">The sequence shown here is derived from an EMBL/GenBank/DDBJ whole genome shotgun (WGS) entry which is preliminary data.</text>
</comment>
<keyword evidence="1" id="KW-0175">Coiled coil</keyword>
<accession>A0A059G591</accession>
<evidence type="ECO:0000256" key="1">
    <source>
        <dbReference type="SAM" id="Coils"/>
    </source>
</evidence>
<dbReference type="Proteomes" id="UP000024942">
    <property type="component" value="Unassembled WGS sequence"/>
</dbReference>
<name>A0A059G591_9PROT</name>
<proteinExistence type="predicted"/>
<dbReference type="GO" id="GO:0005840">
    <property type="term" value="C:ribosome"/>
    <property type="evidence" value="ECO:0007669"/>
    <property type="project" value="UniProtKB-KW"/>
</dbReference>